<evidence type="ECO:0000256" key="5">
    <source>
        <dbReference type="RuleBase" id="RU367124"/>
    </source>
</evidence>
<evidence type="ECO:0000256" key="6">
    <source>
        <dbReference type="SAM" id="MobiDB-lite"/>
    </source>
</evidence>
<dbReference type="GO" id="GO:0005576">
    <property type="term" value="C:extracellular region"/>
    <property type="evidence" value="ECO:0007669"/>
    <property type="project" value="UniProtKB-SubCell"/>
</dbReference>
<dbReference type="Proteomes" id="UP000476176">
    <property type="component" value="Unassembled WGS sequence"/>
</dbReference>
<reference evidence="7 8" key="1">
    <citation type="submission" date="2018-09" db="EMBL/GenBank/DDBJ databases">
        <title>Genomic investigation of the strawberry pathogen Phytophthora fragariae indicates pathogenicity is determined by transcriptional variation in three key races.</title>
        <authorList>
            <person name="Adams T.M."/>
            <person name="Armitage A.D."/>
            <person name="Sobczyk M.K."/>
            <person name="Bates H.J."/>
            <person name="Dunwell J.M."/>
            <person name="Nellist C.F."/>
            <person name="Harrison R.J."/>
        </authorList>
    </citation>
    <scope>NUCLEOTIDE SEQUENCE [LARGE SCALE GENOMIC DNA]</scope>
    <source>
        <strain evidence="7 8">BC-23</strain>
    </source>
</reference>
<evidence type="ECO:0000256" key="3">
    <source>
        <dbReference type="ARBA" id="ARBA00022525"/>
    </source>
</evidence>
<proteinExistence type="inferred from homology"/>
<gene>
    <name evidence="7" type="ORF">PF004_g25766</name>
</gene>
<dbReference type="EMBL" id="QXGC01003224">
    <property type="protein sequence ID" value="KAE9177460.1"/>
    <property type="molecule type" value="Genomic_DNA"/>
</dbReference>
<sequence>MRLSNTLVLACATVLLASGHALSETVNIDQATVSKLAPSELGASIDALASENKRSLRRHDDDDDDDDDEEERYKPEKIEKLRKGYWDDFFTKWNGREHSPINIENKLDKLKKVLDKSTRDAIVRNYQNKFVPPNY</sequence>
<keyword evidence="3 5" id="KW-0964">Secreted</keyword>
<comment type="domain">
    <text evidence="5">The RxLR-dEER motif acts to carry the protein into the host cell cytoplasm through binding to cell surface phosphatidylinositol-3-phosphate.</text>
</comment>
<keyword evidence="4 5" id="KW-0732">Signal</keyword>
<feature type="signal peptide" evidence="5">
    <location>
        <begin position="1"/>
        <end position="21"/>
    </location>
</feature>
<accession>A0A6G0MR62</accession>
<comment type="similarity">
    <text evidence="2 5">Belongs to the RxLR effector family.</text>
</comment>
<dbReference type="InterPro" id="IPR031825">
    <property type="entry name" value="RXLR"/>
</dbReference>
<feature type="region of interest" description="Disordered" evidence="6">
    <location>
        <begin position="52"/>
        <end position="74"/>
    </location>
</feature>
<evidence type="ECO:0000313" key="7">
    <source>
        <dbReference type="EMBL" id="KAE9177460.1"/>
    </source>
</evidence>
<evidence type="ECO:0000256" key="4">
    <source>
        <dbReference type="ARBA" id="ARBA00022729"/>
    </source>
</evidence>
<protein>
    <recommendedName>
        <fullName evidence="5">RxLR effector protein</fullName>
    </recommendedName>
</protein>
<dbReference type="Pfam" id="PF16810">
    <property type="entry name" value="RXLR"/>
    <property type="match status" value="1"/>
</dbReference>
<comment type="function">
    <text evidence="5">Effector that suppresses plant defense responses during pathogen infection.</text>
</comment>
<comment type="caution">
    <text evidence="7">The sequence shown here is derived from an EMBL/GenBank/DDBJ whole genome shotgun (WGS) entry which is preliminary data.</text>
</comment>
<feature type="chain" id="PRO_5028502335" description="RxLR effector protein" evidence="5">
    <location>
        <begin position="22"/>
        <end position="135"/>
    </location>
</feature>
<evidence type="ECO:0000256" key="1">
    <source>
        <dbReference type="ARBA" id="ARBA00004613"/>
    </source>
</evidence>
<evidence type="ECO:0000256" key="2">
    <source>
        <dbReference type="ARBA" id="ARBA00010400"/>
    </source>
</evidence>
<organism evidence="7 8">
    <name type="scientific">Phytophthora fragariae</name>
    <dbReference type="NCBI Taxonomy" id="53985"/>
    <lineage>
        <taxon>Eukaryota</taxon>
        <taxon>Sar</taxon>
        <taxon>Stramenopiles</taxon>
        <taxon>Oomycota</taxon>
        <taxon>Peronosporomycetes</taxon>
        <taxon>Peronosporales</taxon>
        <taxon>Peronosporaceae</taxon>
        <taxon>Phytophthora</taxon>
    </lineage>
</organism>
<evidence type="ECO:0000313" key="8">
    <source>
        <dbReference type="Proteomes" id="UP000476176"/>
    </source>
</evidence>
<feature type="compositionally biased region" description="Acidic residues" evidence="6">
    <location>
        <begin position="61"/>
        <end position="70"/>
    </location>
</feature>
<dbReference type="AlphaFoldDB" id="A0A6G0MR62"/>
<name>A0A6G0MR62_9STRA</name>
<comment type="subcellular location">
    <subcellularLocation>
        <location evidence="1 5">Secreted</location>
    </subcellularLocation>
</comment>